<evidence type="ECO:0000256" key="3">
    <source>
        <dbReference type="ARBA" id="ARBA00023004"/>
    </source>
</evidence>
<evidence type="ECO:0000313" key="6">
    <source>
        <dbReference type="EMBL" id="KAF8401867.1"/>
    </source>
</evidence>
<dbReference type="PROSITE" id="PS51471">
    <property type="entry name" value="FE2OG_OXY"/>
    <property type="match status" value="1"/>
</dbReference>
<keyword evidence="7" id="KW-1185">Reference proteome</keyword>
<evidence type="ECO:0000256" key="4">
    <source>
        <dbReference type="RuleBase" id="RU003682"/>
    </source>
</evidence>
<evidence type="ECO:0000313" key="7">
    <source>
        <dbReference type="Proteomes" id="UP000655225"/>
    </source>
</evidence>
<evidence type="ECO:0000256" key="1">
    <source>
        <dbReference type="ARBA" id="ARBA00008056"/>
    </source>
</evidence>
<evidence type="ECO:0000256" key="2">
    <source>
        <dbReference type="ARBA" id="ARBA00022723"/>
    </source>
</evidence>
<dbReference type="InterPro" id="IPR044861">
    <property type="entry name" value="IPNS-like_FE2OG_OXY"/>
</dbReference>
<dbReference type="OMA" id="HIIPRSN"/>
<dbReference type="Pfam" id="PF14226">
    <property type="entry name" value="DIOX_N"/>
    <property type="match status" value="1"/>
</dbReference>
<accession>A0A835DII9</accession>
<dbReference type="EMBL" id="JABCRI010000008">
    <property type="protein sequence ID" value="KAF8401867.1"/>
    <property type="molecule type" value="Genomic_DNA"/>
</dbReference>
<reference evidence="6 7" key="1">
    <citation type="submission" date="2020-04" db="EMBL/GenBank/DDBJ databases">
        <title>Plant Genome Project.</title>
        <authorList>
            <person name="Zhang R.-G."/>
        </authorList>
    </citation>
    <scope>NUCLEOTIDE SEQUENCE [LARGE SCALE GENOMIC DNA]</scope>
    <source>
        <strain evidence="6">YNK0</strain>
        <tissue evidence="6">Leaf</tissue>
    </source>
</reference>
<protein>
    <recommendedName>
        <fullName evidence="5">Fe2OG dioxygenase domain-containing protein</fullName>
    </recommendedName>
</protein>
<comment type="similarity">
    <text evidence="1 4">Belongs to the iron/ascorbate-dependent oxidoreductase family.</text>
</comment>
<gene>
    <name evidence="6" type="ORF">HHK36_012815</name>
</gene>
<evidence type="ECO:0000259" key="5">
    <source>
        <dbReference type="PROSITE" id="PS51471"/>
    </source>
</evidence>
<feature type="domain" description="Fe2OG dioxygenase" evidence="5">
    <location>
        <begin position="189"/>
        <end position="304"/>
    </location>
</feature>
<name>A0A835DII9_TETSI</name>
<dbReference type="OrthoDB" id="406156at2759"/>
<dbReference type="InterPro" id="IPR026992">
    <property type="entry name" value="DIOX_N"/>
</dbReference>
<comment type="caution">
    <text evidence="6">The sequence shown here is derived from an EMBL/GenBank/DDBJ whole genome shotgun (WGS) entry which is preliminary data.</text>
</comment>
<dbReference type="InterPro" id="IPR027443">
    <property type="entry name" value="IPNS-like_sf"/>
</dbReference>
<keyword evidence="4" id="KW-0560">Oxidoreductase</keyword>
<proteinExistence type="inferred from homology"/>
<sequence length="355" mass="40079">MEKLVSKRINIQSVPESYVVPLEKRPGNLVVPLCKTIPVVDLGGGDGRDQTEIIQQILKASQEFGFFQVINHGVSGKTISDMRSVAKEFFEMPVEDIASLYSDDYKQTSRVYTSVDYHNEEVHYWRDNLRHLCHPVEECMHLWPQKPTRYRDVVGTFSVEMRQLGLRILDMIGEGLGLESGYFGDGLSKVQSFSINHYPPCPDPSLTLGLPKHSDPNLISLLLQGDVYGLQVFKDGQWIAIEPLPNAFVVNIGHQLQVYLIPMVLWEFIHRPSIASNGMLRSADHRVVTNSSVARTTVGIFIHPSNECVVEPAQPLVNAYCPPLYRAFQYKEFLSYFISKAGDPEAVLEPFKLQS</sequence>
<dbReference type="GO" id="GO:0046872">
    <property type="term" value="F:metal ion binding"/>
    <property type="evidence" value="ECO:0007669"/>
    <property type="project" value="UniProtKB-KW"/>
</dbReference>
<dbReference type="Proteomes" id="UP000655225">
    <property type="component" value="Unassembled WGS sequence"/>
</dbReference>
<dbReference type="AlphaFoldDB" id="A0A835DII9"/>
<keyword evidence="3 4" id="KW-0408">Iron</keyword>
<dbReference type="InterPro" id="IPR050295">
    <property type="entry name" value="Plant_2OG-oxidoreductases"/>
</dbReference>
<dbReference type="GO" id="GO:0016491">
    <property type="term" value="F:oxidoreductase activity"/>
    <property type="evidence" value="ECO:0007669"/>
    <property type="project" value="UniProtKB-KW"/>
</dbReference>
<keyword evidence="2 4" id="KW-0479">Metal-binding</keyword>
<dbReference type="Gene3D" id="2.60.120.330">
    <property type="entry name" value="B-lactam Antibiotic, Isopenicillin N Synthase, Chain"/>
    <property type="match status" value="1"/>
</dbReference>
<dbReference type="Pfam" id="PF03171">
    <property type="entry name" value="2OG-FeII_Oxy"/>
    <property type="match status" value="1"/>
</dbReference>
<dbReference type="InterPro" id="IPR005123">
    <property type="entry name" value="Oxoglu/Fe-dep_dioxygenase_dom"/>
</dbReference>
<organism evidence="6 7">
    <name type="scientific">Tetracentron sinense</name>
    <name type="common">Spur-leaf</name>
    <dbReference type="NCBI Taxonomy" id="13715"/>
    <lineage>
        <taxon>Eukaryota</taxon>
        <taxon>Viridiplantae</taxon>
        <taxon>Streptophyta</taxon>
        <taxon>Embryophyta</taxon>
        <taxon>Tracheophyta</taxon>
        <taxon>Spermatophyta</taxon>
        <taxon>Magnoliopsida</taxon>
        <taxon>Trochodendrales</taxon>
        <taxon>Trochodendraceae</taxon>
        <taxon>Tetracentron</taxon>
    </lineage>
</organism>
<dbReference type="SUPFAM" id="SSF51197">
    <property type="entry name" value="Clavaminate synthase-like"/>
    <property type="match status" value="1"/>
</dbReference>
<dbReference type="PANTHER" id="PTHR47991">
    <property type="entry name" value="OXOGLUTARATE/IRON-DEPENDENT DIOXYGENASE"/>
    <property type="match status" value="1"/>
</dbReference>